<dbReference type="InterPro" id="IPR011047">
    <property type="entry name" value="Quinoprotein_ADH-like_sf"/>
</dbReference>
<reference evidence="1 2" key="1">
    <citation type="submission" date="2020-04" db="EMBL/GenBank/DDBJ databases">
        <title>Perkinsus olseni comparative genomics.</title>
        <authorList>
            <person name="Bogema D.R."/>
        </authorList>
    </citation>
    <scope>NUCLEOTIDE SEQUENCE [LARGE SCALE GENOMIC DNA]</scope>
    <source>
        <strain evidence="1 2">ATCC PRA-207</strain>
    </source>
</reference>
<organism evidence="1 2">
    <name type="scientific">Perkinsus olseni</name>
    <name type="common">Perkinsus atlanticus</name>
    <dbReference type="NCBI Taxonomy" id="32597"/>
    <lineage>
        <taxon>Eukaryota</taxon>
        <taxon>Sar</taxon>
        <taxon>Alveolata</taxon>
        <taxon>Perkinsozoa</taxon>
        <taxon>Perkinsea</taxon>
        <taxon>Perkinsida</taxon>
        <taxon>Perkinsidae</taxon>
        <taxon>Perkinsus</taxon>
    </lineage>
</organism>
<sequence>MFEYGHQRSPPTPHCRFTKLHQHSIMVPSTAPESLAGDTAMIDALFALNAEHMDLEGLKSLTWTFLGMRKPCGLRVATRKPTSIYAIIGKCGEEIIGLRHSLEMGKFKIVALSEDDPSAPGRVIFESDSGLSDAWQSSLCTDGGTKIYHADNTNTVLQLSGSRMQPIKADVPKSASLYRTRLRGSTLYVGCADGRSISRNLCAINLESGKFEKVKLEGEEIDFLYSFDVEHTASGLLRRVAYLRPCKGHPRLELVVATVDDTGAVKSQLKVPSTRGGTHFRFLPHLDGILCVVEGSKLRLVDVDSTMELGCCDIGTTGASLECATDDVIRMISLNPPCGAEVVDIDVLYRYTQTSENLFTL</sequence>
<dbReference type="AlphaFoldDB" id="A0A7J6QXB0"/>
<dbReference type="SUPFAM" id="SSF50998">
    <property type="entry name" value="Quinoprotein alcohol dehydrogenase-like"/>
    <property type="match status" value="1"/>
</dbReference>
<accession>A0A7J6QXB0</accession>
<keyword evidence="2" id="KW-1185">Reference proteome</keyword>
<proteinExistence type="predicted"/>
<evidence type="ECO:0000313" key="1">
    <source>
        <dbReference type="EMBL" id="KAF4713065.1"/>
    </source>
</evidence>
<evidence type="ECO:0000313" key="2">
    <source>
        <dbReference type="Proteomes" id="UP000553632"/>
    </source>
</evidence>
<dbReference type="EMBL" id="JABANO010029727">
    <property type="protein sequence ID" value="KAF4713065.1"/>
    <property type="molecule type" value="Genomic_DNA"/>
</dbReference>
<name>A0A7J6QXB0_PEROL</name>
<protein>
    <submittedName>
        <fullName evidence="1">Uncharacterized protein</fullName>
    </submittedName>
</protein>
<gene>
    <name evidence="1" type="ORF">FOZ63_001677</name>
</gene>
<dbReference type="Proteomes" id="UP000553632">
    <property type="component" value="Unassembled WGS sequence"/>
</dbReference>
<comment type="caution">
    <text evidence="1">The sequence shown here is derived from an EMBL/GenBank/DDBJ whole genome shotgun (WGS) entry which is preliminary data.</text>
</comment>